<dbReference type="Pfam" id="PF13426">
    <property type="entry name" value="PAS_9"/>
    <property type="match status" value="1"/>
</dbReference>
<feature type="transmembrane region" description="Helical" evidence="1">
    <location>
        <begin position="124"/>
        <end position="144"/>
    </location>
</feature>
<feature type="transmembrane region" description="Helical" evidence="1">
    <location>
        <begin position="182"/>
        <end position="202"/>
    </location>
</feature>
<dbReference type="Gene3D" id="3.20.20.450">
    <property type="entry name" value="EAL domain"/>
    <property type="match status" value="1"/>
</dbReference>
<dbReference type="PROSITE" id="PS50887">
    <property type="entry name" value="GGDEF"/>
    <property type="match status" value="1"/>
</dbReference>
<keyword evidence="7" id="KW-1185">Reference proteome</keyword>
<dbReference type="PANTHER" id="PTHR44757">
    <property type="entry name" value="DIGUANYLATE CYCLASE DGCP"/>
    <property type="match status" value="1"/>
</dbReference>
<evidence type="ECO:0000259" key="2">
    <source>
        <dbReference type="PROSITE" id="PS50112"/>
    </source>
</evidence>
<feature type="domain" description="PAS" evidence="2">
    <location>
        <begin position="241"/>
        <end position="308"/>
    </location>
</feature>
<dbReference type="SUPFAM" id="SSF55785">
    <property type="entry name" value="PYP-like sensor domain (PAS domain)"/>
    <property type="match status" value="1"/>
</dbReference>
<organism evidence="6 7">
    <name type="scientific">Isoalcanivorax pacificus W11-5</name>
    <dbReference type="NCBI Taxonomy" id="391936"/>
    <lineage>
        <taxon>Bacteria</taxon>
        <taxon>Pseudomonadati</taxon>
        <taxon>Pseudomonadota</taxon>
        <taxon>Gammaproteobacteria</taxon>
        <taxon>Oceanospirillales</taxon>
        <taxon>Alcanivoracaceae</taxon>
        <taxon>Isoalcanivorax</taxon>
    </lineage>
</organism>
<dbReference type="STRING" id="391936.S7S_07420"/>
<proteinExistence type="predicted"/>
<dbReference type="InterPro" id="IPR052155">
    <property type="entry name" value="Biofilm_reg_signaling"/>
</dbReference>
<reference evidence="6 7" key="1">
    <citation type="journal article" date="2012" name="J. Bacteriol.">
        <title>Genome sequence of an alkane-degrading bacterium, Alcanivorax pacificus type strain W11-5, isolated from deep sea sediment.</title>
        <authorList>
            <person name="Lai Q."/>
            <person name="Shao Z."/>
        </authorList>
    </citation>
    <scope>NUCLEOTIDE SEQUENCE [LARGE SCALE GENOMIC DNA]</scope>
    <source>
        <strain evidence="6 7">W11-5</strain>
    </source>
</reference>
<dbReference type="AlphaFoldDB" id="A0A0B4XMM1"/>
<evidence type="ECO:0000313" key="6">
    <source>
        <dbReference type="EMBL" id="AJD47900.1"/>
    </source>
</evidence>
<dbReference type="PROSITE" id="PS50883">
    <property type="entry name" value="EAL"/>
    <property type="match status" value="1"/>
</dbReference>
<feature type="domain" description="EAL" evidence="4">
    <location>
        <begin position="531"/>
        <end position="784"/>
    </location>
</feature>
<sequence length="791" mass="89090">MLNQTLLYTLLLYGSAVSAALVALIMAQFWRRERQLAYLLWTLGFALAAVRYLLPSVTTARGETAILAGLAAEYASGGRGLLMLAGAWLFAGRSLPRASALWMLLPLGWLGVAWAAGMSSPWRALPLSLLGSAGYAALAWCFLVRQPDYRWHGHRFFALACGLMALHLLNYPLLHYSPWMPWGYAVAQGLHYMMAITLMLVWGRREQRLAAQALDAGERALQHVRHSHRREWELRTWTDTLLGQISDGVVICSTEGMITGFNRAAEQIFGYDAEQVLGQPVTMLAPPALHETQRHSLQRLSSRTLPGKVGSRPWEFTARHVTGRLFPVEISVSDMEIDQERQFIAIVRDVSERRRQEEKLAYLADHDGLTGLPNRRCFERRLSEHLAGCQGGLLAFLDLDDFKLLNDSLGHKAGDAALRAMSRRLVVLAGENMLAARYSGDEFVLFVPQPAPADEQGWVERLVAAVRQPIAFNGVEFMLSGSIGLAHYPEHGQDVEELVRSADLAMYEAKRAGKNKHDYYRPAMLTQLNHKAEIATLLKRLDPDRELWLAFQPRMRLDGRQLAGAEVLLRWRTPDGRTIPPDEFIPVAEETGQILRLGYWVMEQACRTLSRWPAQQEPLVLSINLSARQLFDERLVDRIEALRQRYHLSASQLEFEITESSAMRDMQDAVRVLSRLRALGYGLSLDDFGTGFSSLSHLRSLPVDTVKIDRSFIRDMEQDRHDRVLVASIIELAANLDLNVLAEGVETEGQLRLLDSLGCDDVQGYLVARPLNEEEFLRDILNAWTQRTIAL</sequence>
<dbReference type="Proteomes" id="UP000006764">
    <property type="component" value="Chromosome"/>
</dbReference>
<dbReference type="SMART" id="SM00052">
    <property type="entry name" value="EAL"/>
    <property type="match status" value="1"/>
</dbReference>
<dbReference type="Gene3D" id="3.30.70.270">
    <property type="match status" value="1"/>
</dbReference>
<dbReference type="InterPro" id="IPR000160">
    <property type="entry name" value="GGDEF_dom"/>
</dbReference>
<dbReference type="NCBIfam" id="TIGR00229">
    <property type="entry name" value="sensory_box"/>
    <property type="match status" value="1"/>
</dbReference>
<dbReference type="Pfam" id="PF00563">
    <property type="entry name" value="EAL"/>
    <property type="match status" value="1"/>
</dbReference>
<feature type="transmembrane region" description="Helical" evidence="1">
    <location>
        <begin position="66"/>
        <end position="91"/>
    </location>
</feature>
<dbReference type="NCBIfam" id="TIGR00254">
    <property type="entry name" value="GGDEF"/>
    <property type="match status" value="1"/>
</dbReference>
<keyword evidence="1" id="KW-0472">Membrane</keyword>
<dbReference type="SUPFAM" id="SSF141868">
    <property type="entry name" value="EAL domain-like"/>
    <property type="match status" value="1"/>
</dbReference>
<dbReference type="EMBL" id="CP004387">
    <property type="protein sequence ID" value="AJD47900.1"/>
    <property type="molecule type" value="Genomic_DNA"/>
</dbReference>
<dbReference type="KEGG" id="apac:S7S_07420"/>
<dbReference type="PROSITE" id="PS50112">
    <property type="entry name" value="PAS"/>
    <property type="match status" value="1"/>
</dbReference>
<gene>
    <name evidence="6" type="ORF">S7S_07420</name>
</gene>
<dbReference type="CDD" id="cd01949">
    <property type="entry name" value="GGDEF"/>
    <property type="match status" value="1"/>
</dbReference>
<evidence type="ECO:0000259" key="5">
    <source>
        <dbReference type="PROSITE" id="PS50887"/>
    </source>
</evidence>
<dbReference type="CDD" id="cd01948">
    <property type="entry name" value="EAL"/>
    <property type="match status" value="1"/>
</dbReference>
<dbReference type="PROSITE" id="PS50113">
    <property type="entry name" value="PAC"/>
    <property type="match status" value="1"/>
</dbReference>
<dbReference type="SUPFAM" id="SSF55073">
    <property type="entry name" value="Nucleotide cyclase"/>
    <property type="match status" value="1"/>
</dbReference>
<dbReference type="Gene3D" id="3.30.450.20">
    <property type="entry name" value="PAS domain"/>
    <property type="match status" value="1"/>
</dbReference>
<dbReference type="InterPro" id="IPR035965">
    <property type="entry name" value="PAS-like_dom_sf"/>
</dbReference>
<feature type="transmembrane region" description="Helical" evidence="1">
    <location>
        <begin position="6"/>
        <end position="29"/>
    </location>
</feature>
<dbReference type="PANTHER" id="PTHR44757:SF2">
    <property type="entry name" value="BIOFILM ARCHITECTURE MAINTENANCE PROTEIN MBAA"/>
    <property type="match status" value="1"/>
</dbReference>
<evidence type="ECO:0000313" key="7">
    <source>
        <dbReference type="Proteomes" id="UP000006764"/>
    </source>
</evidence>
<dbReference type="HOGENOM" id="CLU_000445_70_20_6"/>
<feature type="domain" description="PAC" evidence="3">
    <location>
        <begin position="312"/>
        <end position="362"/>
    </location>
</feature>
<dbReference type="CDD" id="cd00130">
    <property type="entry name" value="PAS"/>
    <property type="match status" value="1"/>
</dbReference>
<feature type="transmembrane region" description="Helical" evidence="1">
    <location>
        <begin position="36"/>
        <end position="54"/>
    </location>
</feature>
<dbReference type="OrthoDB" id="9804951at2"/>
<accession>A0A0B4XMM1</accession>
<keyword evidence="1" id="KW-1133">Transmembrane helix</keyword>
<protein>
    <submittedName>
        <fullName evidence="6">Diguanylate cyclase/phosphodiesterase</fullName>
    </submittedName>
</protein>
<feature type="transmembrane region" description="Helical" evidence="1">
    <location>
        <begin position="156"/>
        <end position="176"/>
    </location>
</feature>
<evidence type="ECO:0000259" key="3">
    <source>
        <dbReference type="PROSITE" id="PS50113"/>
    </source>
</evidence>
<dbReference type="InterPro" id="IPR043128">
    <property type="entry name" value="Rev_trsase/Diguanyl_cyclase"/>
</dbReference>
<dbReference type="Pfam" id="PF00990">
    <property type="entry name" value="GGDEF"/>
    <property type="match status" value="1"/>
</dbReference>
<feature type="transmembrane region" description="Helical" evidence="1">
    <location>
        <begin position="98"/>
        <end position="118"/>
    </location>
</feature>
<keyword evidence="1" id="KW-0812">Transmembrane</keyword>
<dbReference type="SMART" id="SM00267">
    <property type="entry name" value="GGDEF"/>
    <property type="match status" value="1"/>
</dbReference>
<dbReference type="InterPro" id="IPR035919">
    <property type="entry name" value="EAL_sf"/>
</dbReference>
<dbReference type="InterPro" id="IPR029787">
    <property type="entry name" value="Nucleotide_cyclase"/>
</dbReference>
<dbReference type="RefSeq" id="WP_008735607.1">
    <property type="nucleotide sequence ID" value="NZ_CP004387.1"/>
</dbReference>
<evidence type="ECO:0000259" key="4">
    <source>
        <dbReference type="PROSITE" id="PS50883"/>
    </source>
</evidence>
<dbReference type="InterPro" id="IPR000700">
    <property type="entry name" value="PAS-assoc_C"/>
</dbReference>
<evidence type="ECO:0000256" key="1">
    <source>
        <dbReference type="SAM" id="Phobius"/>
    </source>
</evidence>
<dbReference type="InterPro" id="IPR000014">
    <property type="entry name" value="PAS"/>
</dbReference>
<dbReference type="SMART" id="SM00091">
    <property type="entry name" value="PAS"/>
    <property type="match status" value="1"/>
</dbReference>
<name>A0A0B4XMM1_9GAMM</name>
<feature type="domain" description="GGDEF" evidence="5">
    <location>
        <begin position="390"/>
        <end position="522"/>
    </location>
</feature>
<dbReference type="InterPro" id="IPR001633">
    <property type="entry name" value="EAL_dom"/>
</dbReference>